<dbReference type="Proteomes" id="UP001515480">
    <property type="component" value="Unassembled WGS sequence"/>
</dbReference>
<organism evidence="3 4">
    <name type="scientific">Prymnesium parvum</name>
    <name type="common">Toxic golden alga</name>
    <dbReference type="NCBI Taxonomy" id="97485"/>
    <lineage>
        <taxon>Eukaryota</taxon>
        <taxon>Haptista</taxon>
        <taxon>Haptophyta</taxon>
        <taxon>Prymnesiophyceae</taxon>
        <taxon>Prymnesiales</taxon>
        <taxon>Prymnesiaceae</taxon>
        <taxon>Prymnesium</taxon>
    </lineage>
</organism>
<keyword evidence="2" id="KW-0732">Signal</keyword>
<feature type="region of interest" description="Disordered" evidence="1">
    <location>
        <begin position="586"/>
        <end position="899"/>
    </location>
</feature>
<reference evidence="3 4" key="1">
    <citation type="journal article" date="2024" name="Science">
        <title>Giant polyketide synthase enzymes in the biosynthesis of giant marine polyether toxins.</title>
        <authorList>
            <person name="Fallon T.R."/>
            <person name="Shende V.V."/>
            <person name="Wierzbicki I.H."/>
            <person name="Pendleton A.L."/>
            <person name="Watervoot N.F."/>
            <person name="Auber R.P."/>
            <person name="Gonzalez D.J."/>
            <person name="Wisecaver J.H."/>
            <person name="Moore B.S."/>
        </authorList>
    </citation>
    <scope>NUCLEOTIDE SEQUENCE [LARGE SCALE GENOMIC DNA]</scope>
    <source>
        <strain evidence="3 4">12B1</strain>
    </source>
</reference>
<feature type="compositionally biased region" description="Pro residues" evidence="1">
    <location>
        <begin position="758"/>
        <end position="771"/>
    </location>
</feature>
<feature type="compositionally biased region" description="Pro residues" evidence="1">
    <location>
        <begin position="781"/>
        <end position="801"/>
    </location>
</feature>
<gene>
    <name evidence="3" type="ORF">AB1Y20_000433</name>
</gene>
<feature type="region of interest" description="Disordered" evidence="1">
    <location>
        <begin position="184"/>
        <end position="246"/>
    </location>
</feature>
<dbReference type="PRINTS" id="PR01218">
    <property type="entry name" value="PSTLEXTENSIN"/>
</dbReference>
<evidence type="ECO:0000256" key="2">
    <source>
        <dbReference type="SAM" id="SignalP"/>
    </source>
</evidence>
<feature type="signal peptide" evidence="2">
    <location>
        <begin position="1"/>
        <end position="20"/>
    </location>
</feature>
<name>A0AB34K8I5_PRYPA</name>
<accession>A0AB34K8I5</accession>
<feature type="compositionally biased region" description="Pro residues" evidence="1">
    <location>
        <begin position="649"/>
        <end position="658"/>
    </location>
</feature>
<evidence type="ECO:0000313" key="4">
    <source>
        <dbReference type="Proteomes" id="UP001515480"/>
    </source>
</evidence>
<evidence type="ECO:0008006" key="5">
    <source>
        <dbReference type="Google" id="ProtNLM"/>
    </source>
</evidence>
<keyword evidence="4" id="KW-1185">Reference proteome</keyword>
<feature type="compositionally biased region" description="Pro residues" evidence="1">
    <location>
        <begin position="810"/>
        <end position="874"/>
    </location>
</feature>
<feature type="compositionally biased region" description="Pro residues" evidence="1">
    <location>
        <begin position="615"/>
        <end position="625"/>
    </location>
</feature>
<dbReference type="InterPro" id="IPR003882">
    <property type="entry name" value="Pistil_extensin"/>
</dbReference>
<evidence type="ECO:0000256" key="1">
    <source>
        <dbReference type="SAM" id="MobiDB-lite"/>
    </source>
</evidence>
<feature type="chain" id="PRO_5044324086" description="Formin-like protein" evidence="2">
    <location>
        <begin position="21"/>
        <end position="899"/>
    </location>
</feature>
<feature type="compositionally biased region" description="Pro residues" evidence="1">
    <location>
        <begin position="232"/>
        <end position="241"/>
    </location>
</feature>
<protein>
    <recommendedName>
        <fullName evidence="5">Formin-like protein</fullName>
    </recommendedName>
</protein>
<feature type="compositionally biased region" description="Pro residues" evidence="1">
    <location>
        <begin position="675"/>
        <end position="700"/>
    </location>
</feature>
<evidence type="ECO:0000313" key="3">
    <source>
        <dbReference type="EMBL" id="KAL1529487.1"/>
    </source>
</evidence>
<dbReference type="EMBL" id="JBGBPQ010000001">
    <property type="protein sequence ID" value="KAL1529487.1"/>
    <property type="molecule type" value="Genomic_DNA"/>
</dbReference>
<comment type="caution">
    <text evidence="3">The sequence shown here is derived from an EMBL/GenBank/DDBJ whole genome shotgun (WGS) entry which is preliminary data.</text>
</comment>
<dbReference type="AlphaFoldDB" id="A0AB34K8I5"/>
<sequence length="899" mass="93339">MAHATFLGALMLAACCFSEALVFPPKLPLISSRAYAPALSTSSACHPTRSVAVQLCAQGNGELPLGCSPLRRKWRQLKRIATTAARSLAIGAFLVLPGKLPFSQGTLEGRPQALAVQRVTDRETAAAVEILLEEEKPSVLVKFGKVAVAGGAIGLGVTAALKVKGMSEEQRRAEEAKEYLESMLKSEKTMKPAEGIEIGDDGPDDDASPSYAKVLSTDGSLQESFSEKLTRPTPPPPPAAPKRPGLNLFSKRQAVSLPTVQELTEGDTPQAVLCKTVAFGMSAPTDLTAAMISAEVSDVPLEDNGEAVFAMTVLEELEGAYNSSLAAGMDLKEMAQCLEQVGRAKLIELVDAASQAVGEKEEFASAATRLCNFVANAGFTVNALKLTKFVGEVLYEGNEPRRRLERVYRNCLALAAPELLATMGLGDEEEAAGTVGLDAVEQLRPLLKIKENTGQKLMQDVIQKQMVEVMKGDSDGAGGGKAMARSVEMLEQLLNSGSIQKQDLESLKSMLAQSMGMPVEEILERKDELQAELPPEGKKLFDLIERLFSKDGGSESMKKAEGSTEELDPALLGADMKVTVKPKALPANSIDDTAPSPPGTSVKIKVKGPGISSPSMPPAASPPPVTADNIAPLRSSPPPSTPQSENLTPEPPIPPPTPTETERPVVAESVASTPLSPPVVPAAPAPPTSPASTAPTPPEKSAPSVADLPPDWKPYVPYGGKAALMKPGTGAKSSVPETEESVIASQILDNAISEMSAPPSPPPSPVAPPAVPLAEEAKAPIAPPSQPSPAPPPPQKSPAAPPASLSGPSPSSPLPPLTPPAPPPPSSSPTLSEPPTPTPPTPPAAPPPTRAELQPPSPPPPSPPSPPKQPPPATPSTASSPPAAPEDPLTGLSALDDLM</sequence>
<feature type="compositionally biased region" description="Acidic residues" evidence="1">
    <location>
        <begin position="197"/>
        <end position="207"/>
    </location>
</feature>
<proteinExistence type="predicted"/>